<dbReference type="Gene3D" id="3.90.660.10">
    <property type="match status" value="1"/>
</dbReference>
<dbReference type="AlphaFoldDB" id="A0A9W7E7F8"/>
<dbReference type="SUPFAM" id="SSF51905">
    <property type="entry name" value="FAD/NAD(P)-binding domain"/>
    <property type="match status" value="1"/>
</dbReference>
<dbReference type="OrthoDB" id="2161133at2759"/>
<sequence length="356" mass="38345">MNSSKALKVAIQGGGLAASVCAQTLSEAGIDVAVFESGRGPGGRMSTRRAKARSNTFQWDHGAQYFSPKSEEFSDLIQRWQDSGLVDVWDGQHCVWSTDNGIVPDQKVADRFVGVPGMNAICKGLLEGGSKVKTVYKTRAVASRVGSMWRLSHAKSGADLGSYDFLVTSDKTAALPRRPDLDACLLDFKEQASSIKSAKSLVLMLATDPLNLPFDSLLLEGHADFSWIAKDSSKPGRSRDDNTECWVAQASPDINIDVKGFPNAVRKQLITELTPRFEALVSDLGGTGGRVHLVQGHRWGAAFPLSSIPSVEDFYIDEVNSFAATGDYFTAYPGRVEGAALSGSRLAAALLSKFYT</sequence>
<dbReference type="PANTHER" id="PTHR16128:SF5">
    <property type="entry name" value="FAD_NAD(P)-BINDING OXIDOREDUCTASE FAMILY PROTEIN"/>
    <property type="match status" value="1"/>
</dbReference>
<evidence type="ECO:0000313" key="1">
    <source>
        <dbReference type="EMBL" id="GMH65428.1"/>
    </source>
</evidence>
<dbReference type="EMBL" id="BRXY01000101">
    <property type="protein sequence ID" value="GMH65428.1"/>
    <property type="molecule type" value="Genomic_DNA"/>
</dbReference>
<gene>
    <name evidence="1" type="ORF">TrST_g10134</name>
</gene>
<proteinExistence type="predicted"/>
<dbReference type="InterPro" id="IPR036188">
    <property type="entry name" value="FAD/NAD-bd_sf"/>
</dbReference>
<accession>A0A9W7E7F8</accession>
<dbReference type="Pfam" id="PF13450">
    <property type="entry name" value="NAD_binding_8"/>
    <property type="match status" value="1"/>
</dbReference>
<organism evidence="1 2">
    <name type="scientific">Triparma strigata</name>
    <dbReference type="NCBI Taxonomy" id="1606541"/>
    <lineage>
        <taxon>Eukaryota</taxon>
        <taxon>Sar</taxon>
        <taxon>Stramenopiles</taxon>
        <taxon>Ochrophyta</taxon>
        <taxon>Bolidophyceae</taxon>
        <taxon>Parmales</taxon>
        <taxon>Triparmaceae</taxon>
        <taxon>Triparma</taxon>
    </lineage>
</organism>
<evidence type="ECO:0008006" key="3">
    <source>
        <dbReference type="Google" id="ProtNLM"/>
    </source>
</evidence>
<keyword evidence="2" id="KW-1185">Reference proteome</keyword>
<evidence type="ECO:0000313" key="2">
    <source>
        <dbReference type="Proteomes" id="UP001165085"/>
    </source>
</evidence>
<dbReference type="Gene3D" id="3.50.50.60">
    <property type="entry name" value="FAD/NAD(P)-binding domain"/>
    <property type="match status" value="1"/>
</dbReference>
<name>A0A9W7E7F8_9STRA</name>
<dbReference type="PANTHER" id="PTHR16128">
    <property type="entry name" value="FAD/NAD(P)-BINDING OXIDOREDUCTASE FAMILY PROTEIN"/>
    <property type="match status" value="1"/>
</dbReference>
<dbReference type="Proteomes" id="UP001165085">
    <property type="component" value="Unassembled WGS sequence"/>
</dbReference>
<reference evidence="2" key="1">
    <citation type="journal article" date="2023" name="Commun. Biol.">
        <title>Genome analysis of Parmales, the sister group of diatoms, reveals the evolutionary specialization of diatoms from phago-mixotrophs to photoautotrophs.</title>
        <authorList>
            <person name="Ban H."/>
            <person name="Sato S."/>
            <person name="Yoshikawa S."/>
            <person name="Yamada K."/>
            <person name="Nakamura Y."/>
            <person name="Ichinomiya M."/>
            <person name="Sato N."/>
            <person name="Blanc-Mathieu R."/>
            <person name="Endo H."/>
            <person name="Kuwata A."/>
            <person name="Ogata H."/>
        </authorList>
    </citation>
    <scope>NUCLEOTIDE SEQUENCE [LARGE SCALE GENOMIC DNA]</scope>
    <source>
        <strain evidence="2">NIES 3701</strain>
    </source>
</reference>
<comment type="caution">
    <text evidence="1">The sequence shown here is derived from an EMBL/GenBank/DDBJ whole genome shotgun (WGS) entry which is preliminary data.</text>
</comment>
<protein>
    <recommendedName>
        <fullName evidence="3">Amine oxidase domain-containing protein</fullName>
    </recommendedName>
</protein>